<feature type="compositionally biased region" description="Acidic residues" evidence="5">
    <location>
        <begin position="176"/>
        <end position="239"/>
    </location>
</feature>
<reference evidence="8" key="1">
    <citation type="submission" date="2023-08" db="EMBL/GenBank/DDBJ databases">
        <authorList>
            <person name="Alioto T."/>
            <person name="Alioto T."/>
            <person name="Gomez Garrido J."/>
        </authorList>
    </citation>
    <scope>NUCLEOTIDE SEQUENCE</scope>
</reference>
<evidence type="ECO:0000259" key="6">
    <source>
        <dbReference type="Pfam" id="PF08159"/>
    </source>
</evidence>
<name>A0AAV1EVU3_XYRNO</name>
<dbReference type="InterPro" id="IPR012580">
    <property type="entry name" value="NUC153"/>
</dbReference>
<dbReference type="InterPro" id="IPR039754">
    <property type="entry name" value="Esf1"/>
</dbReference>
<dbReference type="GO" id="GO:0006364">
    <property type="term" value="P:rRNA processing"/>
    <property type="evidence" value="ECO:0007669"/>
    <property type="project" value="InterPro"/>
</dbReference>
<dbReference type="GO" id="GO:0005730">
    <property type="term" value="C:nucleolus"/>
    <property type="evidence" value="ECO:0007669"/>
    <property type="project" value="UniProtKB-SubCell"/>
</dbReference>
<feature type="compositionally biased region" description="Basic and acidic residues" evidence="5">
    <location>
        <begin position="591"/>
        <end position="617"/>
    </location>
</feature>
<evidence type="ECO:0000256" key="4">
    <source>
        <dbReference type="ARBA" id="ARBA00023242"/>
    </source>
</evidence>
<evidence type="ECO:0000313" key="8">
    <source>
        <dbReference type="EMBL" id="CAJ1052796.1"/>
    </source>
</evidence>
<evidence type="ECO:0000256" key="1">
    <source>
        <dbReference type="ARBA" id="ARBA00004604"/>
    </source>
</evidence>
<feature type="compositionally biased region" description="Acidic residues" evidence="5">
    <location>
        <begin position="491"/>
        <end position="539"/>
    </location>
</feature>
<feature type="region of interest" description="Disordered" evidence="5">
    <location>
        <begin position="570"/>
        <end position="694"/>
    </location>
</feature>
<dbReference type="GO" id="GO:0003723">
    <property type="term" value="F:RNA binding"/>
    <property type="evidence" value="ECO:0007669"/>
    <property type="project" value="TreeGrafter"/>
</dbReference>
<dbReference type="PANTHER" id="PTHR12202">
    <property type="entry name" value="ESF1 HOMOLOG"/>
    <property type="match status" value="1"/>
</dbReference>
<feature type="domain" description="NUC153" evidence="6">
    <location>
        <begin position="750"/>
        <end position="777"/>
    </location>
</feature>
<comment type="similarity">
    <text evidence="2">Belongs to the ESF1 family.</text>
</comment>
<gene>
    <name evidence="8" type="ORF">XNOV1_A017554</name>
</gene>
<evidence type="ECO:0000256" key="5">
    <source>
        <dbReference type="SAM" id="MobiDB-lite"/>
    </source>
</evidence>
<feature type="compositionally biased region" description="Basic and acidic residues" evidence="5">
    <location>
        <begin position="781"/>
        <end position="826"/>
    </location>
</feature>
<organism evidence="8 9">
    <name type="scientific">Xyrichtys novacula</name>
    <name type="common">Pearly razorfish</name>
    <name type="synonym">Hemipteronotus novacula</name>
    <dbReference type="NCBI Taxonomy" id="13765"/>
    <lineage>
        <taxon>Eukaryota</taxon>
        <taxon>Metazoa</taxon>
        <taxon>Chordata</taxon>
        <taxon>Craniata</taxon>
        <taxon>Vertebrata</taxon>
        <taxon>Euteleostomi</taxon>
        <taxon>Actinopterygii</taxon>
        <taxon>Neopterygii</taxon>
        <taxon>Teleostei</taxon>
        <taxon>Neoteleostei</taxon>
        <taxon>Acanthomorphata</taxon>
        <taxon>Eupercaria</taxon>
        <taxon>Labriformes</taxon>
        <taxon>Labridae</taxon>
        <taxon>Xyrichtys</taxon>
    </lineage>
</organism>
<dbReference type="Proteomes" id="UP001178508">
    <property type="component" value="Chromosome 3"/>
</dbReference>
<accession>A0AAV1EVU3</accession>
<feature type="region of interest" description="Disordered" evidence="5">
    <location>
        <begin position="761"/>
        <end position="843"/>
    </location>
</feature>
<protein>
    <submittedName>
        <fullName evidence="8">ESF1 homolog</fullName>
    </submittedName>
</protein>
<evidence type="ECO:0000313" key="9">
    <source>
        <dbReference type="Proteomes" id="UP001178508"/>
    </source>
</evidence>
<evidence type="ECO:0000259" key="7">
    <source>
        <dbReference type="Pfam" id="PF25121"/>
    </source>
</evidence>
<evidence type="ECO:0000256" key="3">
    <source>
        <dbReference type="ARBA" id="ARBA00023054"/>
    </source>
</evidence>
<feature type="compositionally biased region" description="Basic and acidic residues" evidence="5">
    <location>
        <begin position="671"/>
        <end position="681"/>
    </location>
</feature>
<dbReference type="InterPro" id="IPR056750">
    <property type="entry name" value="RRM_ESF1"/>
</dbReference>
<proteinExistence type="inferred from homology"/>
<dbReference type="Pfam" id="PF08159">
    <property type="entry name" value="NUC153"/>
    <property type="match status" value="1"/>
</dbReference>
<feature type="compositionally biased region" description="Basic and acidic residues" evidence="5">
    <location>
        <begin position="570"/>
        <end position="580"/>
    </location>
</feature>
<feature type="compositionally biased region" description="Acidic residues" evidence="5">
    <location>
        <begin position="633"/>
        <end position="648"/>
    </location>
</feature>
<keyword evidence="9" id="KW-1185">Reference proteome</keyword>
<feature type="compositionally biased region" description="Basic and acidic residues" evidence="5">
    <location>
        <begin position="150"/>
        <end position="175"/>
    </location>
</feature>
<dbReference type="EMBL" id="OY660866">
    <property type="protein sequence ID" value="CAJ1052796.1"/>
    <property type="molecule type" value="Genomic_DNA"/>
</dbReference>
<keyword evidence="3" id="KW-0175">Coiled coil</keyword>
<sequence length="867" mass="100928">MISDARFSPFVPLHSPYLKWAGRGKGHGRVAFWGNTCGSGLERCPVKFSSMSSKKNQDVDERFLKVKKDPRFWEMPEKERKIKIDKRFQSMFHDSRFKVKYTVDKRGRPINHTSTEDLKRFYKVSDSDDEDEEEDVKSKKAAEKKKKKKEKVEEEVKKKDGKVKEQQPERGVRVIEEDDEEEDEDEEEEEQHSSEEDDVDVGDVEEEMDGNDEAEEGSDVESSLDEEESCLDSEEDSDSGPDLARGKGNIETSSDEDDEDDVDFILKKEEEEIEHDWGELCKDAPRSEEVSTRLAVCNMDWDRLKAKDLLALLNSFVPKGGAVLSVKVYPSEFGKERLKAEETQGPLELRALPEDSDNDTEEERSYREKMRDYQFKRLKYFYAVVECDSVDTAVKIYGECDGYEYESSCSVIDLRFIPEDVFFDEEPKDVATDVNLAAYTPKLFTSSGTTTSKVQLTWDETDHDRVTAMNRNFSKDELLNMDFNAYLASSSEEEEEEGEEGGIEFGEEKEDDEDFAVTEEEEPALEDKEEEEEEPQIEEEERKKKQKKKKKMDEQISKYRELLSEIQDKSKELQENKDMEMEITWVPGLRETTEQLVKKKRDGKEKLTPWEEFLEKKKERKKQKKSQRNQGEGDSEMSEDELPPDVDLNDPFFAEELAASDTKKKQKGKQKQKEKGEKEERTAEEEEELEKRKAEMALLMEDEDDEAKHKHFNYDKIVEQQNLSKKKKKKLLKKGEEPIEDDDFQVDVKDPRFQAMFTSHLFNLDPSHPSYKKTKATQSILDEKQRRREVEQRHLGGELRVQKVKPPKKEEEDKRQEAGGKKRENDSDTPTGEVTSKKVMDPSLSLLVKSIKSKTEQFQARKKQKIV</sequence>
<keyword evidence="4" id="KW-0539">Nucleus</keyword>
<feature type="domain" description="ESF1 RRM" evidence="7">
    <location>
        <begin position="292"/>
        <end position="432"/>
    </location>
</feature>
<dbReference type="Pfam" id="PF25121">
    <property type="entry name" value="RRM_ESF1"/>
    <property type="match status" value="1"/>
</dbReference>
<feature type="region of interest" description="Disordered" evidence="5">
    <location>
        <begin position="488"/>
        <end position="554"/>
    </location>
</feature>
<evidence type="ECO:0000256" key="2">
    <source>
        <dbReference type="ARBA" id="ARBA00009087"/>
    </source>
</evidence>
<comment type="subcellular location">
    <subcellularLocation>
        <location evidence="1">Nucleus</location>
        <location evidence="1">Nucleolus</location>
    </subcellularLocation>
</comment>
<feature type="compositionally biased region" description="Basic residues" evidence="5">
    <location>
        <begin position="618"/>
        <end position="627"/>
    </location>
</feature>
<feature type="region of interest" description="Disordered" evidence="5">
    <location>
        <begin position="723"/>
        <end position="745"/>
    </location>
</feature>
<feature type="region of interest" description="Disordered" evidence="5">
    <location>
        <begin position="125"/>
        <end position="262"/>
    </location>
</feature>
<feature type="compositionally biased region" description="Acidic residues" evidence="5">
    <location>
        <begin position="253"/>
        <end position="262"/>
    </location>
</feature>
<dbReference type="PANTHER" id="PTHR12202:SF0">
    <property type="entry name" value="ESF1 HOMOLOG"/>
    <property type="match status" value="1"/>
</dbReference>
<dbReference type="AlphaFoldDB" id="A0AAV1EVU3"/>